<feature type="transmembrane region" description="Helical" evidence="1">
    <location>
        <begin position="106"/>
        <end position="122"/>
    </location>
</feature>
<reference evidence="2 3" key="1">
    <citation type="submission" date="2018-08" db="EMBL/GenBank/DDBJ databases">
        <title>A genome reference for cultivated species of the human gut microbiota.</title>
        <authorList>
            <person name="Zou Y."/>
            <person name="Xue W."/>
            <person name="Luo G."/>
        </authorList>
    </citation>
    <scope>NUCLEOTIDE SEQUENCE [LARGE SCALE GENOMIC DNA]</scope>
    <source>
        <strain evidence="2 3">AF12-50</strain>
    </source>
</reference>
<dbReference type="AlphaFoldDB" id="A0AA92TVA4"/>
<dbReference type="EMBL" id="QSAG01000057">
    <property type="protein sequence ID" value="RGW39372.1"/>
    <property type="molecule type" value="Genomic_DNA"/>
</dbReference>
<sequence>MGRKIVVAMINIAVGLFTAYMYIVSDRETKISTTQSNIACEIINLDLRSGSRHHPSADIIYQGKKYDTVINKSDSLQLGFNNTTFFYDEKLDRVFCRDSGINRGKYVALICFLLSFLLWLEANKNANKKKNRH</sequence>
<gene>
    <name evidence="2" type="ORF">DWV76_15875</name>
</gene>
<feature type="transmembrane region" description="Helical" evidence="1">
    <location>
        <begin position="5"/>
        <end position="23"/>
    </location>
</feature>
<keyword evidence="1" id="KW-1133">Transmembrane helix</keyword>
<evidence type="ECO:0000313" key="3">
    <source>
        <dbReference type="Proteomes" id="UP000283785"/>
    </source>
</evidence>
<protein>
    <submittedName>
        <fullName evidence="2">Uncharacterized protein</fullName>
    </submittedName>
</protein>
<dbReference type="RefSeq" id="WP_118066837.1">
    <property type="nucleotide sequence ID" value="NZ_QSAG01000057.1"/>
</dbReference>
<proteinExistence type="predicted"/>
<accession>A0AA92TVA4</accession>
<comment type="caution">
    <text evidence="2">The sequence shown here is derived from an EMBL/GenBank/DDBJ whole genome shotgun (WGS) entry which is preliminary data.</text>
</comment>
<evidence type="ECO:0000256" key="1">
    <source>
        <dbReference type="SAM" id="Phobius"/>
    </source>
</evidence>
<dbReference type="Proteomes" id="UP000283785">
    <property type="component" value="Unassembled WGS sequence"/>
</dbReference>
<keyword evidence="1" id="KW-0812">Transmembrane</keyword>
<organism evidence="2 3">
    <name type="scientific">Segatella copri</name>
    <dbReference type="NCBI Taxonomy" id="165179"/>
    <lineage>
        <taxon>Bacteria</taxon>
        <taxon>Pseudomonadati</taxon>
        <taxon>Bacteroidota</taxon>
        <taxon>Bacteroidia</taxon>
        <taxon>Bacteroidales</taxon>
        <taxon>Prevotellaceae</taxon>
        <taxon>Segatella</taxon>
    </lineage>
</organism>
<name>A0AA92TVA4_9BACT</name>
<keyword evidence="1" id="KW-0472">Membrane</keyword>
<evidence type="ECO:0000313" key="2">
    <source>
        <dbReference type="EMBL" id="RGW39372.1"/>
    </source>
</evidence>